<evidence type="ECO:0000256" key="1">
    <source>
        <dbReference type="SAM" id="SignalP"/>
    </source>
</evidence>
<accession>A0A7W5FSZ2</accession>
<organism evidence="2 3">
    <name type="scientific">Pseudoduganella violacea</name>
    <dbReference type="NCBI Taxonomy" id="1715466"/>
    <lineage>
        <taxon>Bacteria</taxon>
        <taxon>Pseudomonadati</taxon>
        <taxon>Pseudomonadota</taxon>
        <taxon>Betaproteobacteria</taxon>
        <taxon>Burkholderiales</taxon>
        <taxon>Oxalobacteraceae</taxon>
        <taxon>Telluria group</taxon>
        <taxon>Pseudoduganella</taxon>
    </lineage>
</organism>
<evidence type="ECO:0000313" key="3">
    <source>
        <dbReference type="Proteomes" id="UP000541535"/>
    </source>
</evidence>
<feature type="chain" id="PRO_5031247632" evidence="1">
    <location>
        <begin position="26"/>
        <end position="61"/>
    </location>
</feature>
<proteinExistence type="predicted"/>
<comment type="caution">
    <text evidence="2">The sequence shown here is derived from an EMBL/GenBank/DDBJ whole genome shotgun (WGS) entry which is preliminary data.</text>
</comment>
<keyword evidence="1" id="KW-0732">Signal</keyword>
<gene>
    <name evidence="2" type="ORF">FHS03_001113</name>
</gene>
<protein>
    <submittedName>
        <fullName evidence="2">Uncharacterized protein</fullName>
    </submittedName>
</protein>
<keyword evidence="3" id="KW-1185">Reference proteome</keyword>
<dbReference type="Proteomes" id="UP000541535">
    <property type="component" value="Unassembled WGS sequence"/>
</dbReference>
<dbReference type="EMBL" id="JACHXD010000002">
    <property type="protein sequence ID" value="MBB3118087.1"/>
    <property type="molecule type" value="Genomic_DNA"/>
</dbReference>
<dbReference type="RefSeq" id="WP_183439996.1">
    <property type="nucleotide sequence ID" value="NZ_JACHXD010000002.1"/>
</dbReference>
<dbReference type="AlphaFoldDB" id="A0A7W5FSZ2"/>
<feature type="signal peptide" evidence="1">
    <location>
        <begin position="1"/>
        <end position="25"/>
    </location>
</feature>
<reference evidence="2 3" key="1">
    <citation type="submission" date="2020-08" db="EMBL/GenBank/DDBJ databases">
        <title>Genomic Encyclopedia of Type Strains, Phase III (KMG-III): the genomes of soil and plant-associated and newly described type strains.</title>
        <authorList>
            <person name="Whitman W."/>
        </authorList>
    </citation>
    <scope>NUCLEOTIDE SEQUENCE [LARGE SCALE GENOMIC DNA]</scope>
    <source>
        <strain evidence="2 3">CECT 8897</strain>
    </source>
</reference>
<evidence type="ECO:0000313" key="2">
    <source>
        <dbReference type="EMBL" id="MBB3118087.1"/>
    </source>
</evidence>
<sequence length="61" mass="6444">MKSLKKMMFIAALGMGLGVSLSATALPPIDDCRDACVACKEGDQASCKLYRGPCRSYGPLC</sequence>
<name>A0A7W5FSZ2_9BURK</name>